<evidence type="ECO:0000313" key="2">
    <source>
        <dbReference type="Proteomes" id="UP001597053"/>
    </source>
</evidence>
<dbReference type="Proteomes" id="UP001597053">
    <property type="component" value="Unassembled WGS sequence"/>
</dbReference>
<dbReference type="EMBL" id="JBHTHM010000258">
    <property type="protein sequence ID" value="MFD0783898.1"/>
    <property type="molecule type" value="Genomic_DNA"/>
</dbReference>
<accession>A0ABW2ZZH1</accession>
<name>A0ABW2ZZH1_9ACTN</name>
<proteinExistence type="predicted"/>
<sequence length="29" mass="3392">MVWPDQQGRCPWDNGYNLDPRAQPLIAHL</sequence>
<protein>
    <submittedName>
        <fullName evidence="1">Uncharacterized protein</fullName>
    </submittedName>
</protein>
<gene>
    <name evidence="1" type="ORF">ACFQZ8_08220</name>
</gene>
<reference evidence="2" key="1">
    <citation type="journal article" date="2019" name="Int. J. Syst. Evol. Microbiol.">
        <title>The Global Catalogue of Microorganisms (GCM) 10K type strain sequencing project: providing services to taxonomists for standard genome sequencing and annotation.</title>
        <authorList>
            <consortium name="The Broad Institute Genomics Platform"/>
            <consortium name="The Broad Institute Genome Sequencing Center for Infectious Disease"/>
            <person name="Wu L."/>
            <person name="Ma J."/>
        </authorList>
    </citation>
    <scope>NUCLEOTIDE SEQUENCE [LARGE SCALE GENOMIC DNA]</scope>
    <source>
        <strain evidence="2">JCM 32148</strain>
    </source>
</reference>
<comment type="caution">
    <text evidence="1">The sequence shown here is derived from an EMBL/GenBank/DDBJ whole genome shotgun (WGS) entry which is preliminary data.</text>
</comment>
<organism evidence="1 2">
    <name type="scientific">Micromonospora azadirachtae</name>
    <dbReference type="NCBI Taxonomy" id="1970735"/>
    <lineage>
        <taxon>Bacteria</taxon>
        <taxon>Bacillati</taxon>
        <taxon>Actinomycetota</taxon>
        <taxon>Actinomycetes</taxon>
        <taxon>Micromonosporales</taxon>
        <taxon>Micromonosporaceae</taxon>
        <taxon>Micromonospora</taxon>
    </lineage>
</organism>
<keyword evidence="2" id="KW-1185">Reference proteome</keyword>
<evidence type="ECO:0000313" key="1">
    <source>
        <dbReference type="EMBL" id="MFD0783898.1"/>
    </source>
</evidence>